<name>A0ACC0YCC7_9ROSI</name>
<protein>
    <submittedName>
        <fullName evidence="1">Uncharacterized protein</fullName>
    </submittedName>
</protein>
<dbReference type="EMBL" id="CM047742">
    <property type="protein sequence ID" value="KAJ0034068.1"/>
    <property type="molecule type" value="Genomic_DNA"/>
</dbReference>
<gene>
    <name evidence="1" type="ORF">Pint_26185</name>
</gene>
<sequence length="144" mass="17646">MHNRTHFFLLIIFPIIFQIFQTPTLAFDEDKFRLFTYTVHIINGLNNNDNPLIIHCYSNDDDLGEHALWMKNEFKFLFGEHMFKFTHFWCVMRLGLKKKTIDVFRTGYESVYCHYTGNCFWSTREDGFYFSNDNESWLKRYEWY</sequence>
<proteinExistence type="predicted"/>
<dbReference type="Proteomes" id="UP001163603">
    <property type="component" value="Chromosome 7"/>
</dbReference>
<accession>A0ACC0YCC7</accession>
<evidence type="ECO:0000313" key="2">
    <source>
        <dbReference type="Proteomes" id="UP001163603"/>
    </source>
</evidence>
<keyword evidence="2" id="KW-1185">Reference proteome</keyword>
<comment type="caution">
    <text evidence="1">The sequence shown here is derived from an EMBL/GenBank/DDBJ whole genome shotgun (WGS) entry which is preliminary data.</text>
</comment>
<reference evidence="2" key="1">
    <citation type="journal article" date="2023" name="G3 (Bethesda)">
        <title>Genome assembly and association tests identify interacting loci associated with vigor, precocity, and sex in interspecific pistachio rootstocks.</title>
        <authorList>
            <person name="Palmer W."/>
            <person name="Jacygrad E."/>
            <person name="Sagayaradj S."/>
            <person name="Cavanaugh K."/>
            <person name="Han R."/>
            <person name="Bertier L."/>
            <person name="Beede B."/>
            <person name="Kafkas S."/>
            <person name="Golino D."/>
            <person name="Preece J."/>
            <person name="Michelmore R."/>
        </authorList>
    </citation>
    <scope>NUCLEOTIDE SEQUENCE [LARGE SCALE GENOMIC DNA]</scope>
</reference>
<evidence type="ECO:0000313" key="1">
    <source>
        <dbReference type="EMBL" id="KAJ0034068.1"/>
    </source>
</evidence>
<organism evidence="1 2">
    <name type="scientific">Pistacia integerrima</name>
    <dbReference type="NCBI Taxonomy" id="434235"/>
    <lineage>
        <taxon>Eukaryota</taxon>
        <taxon>Viridiplantae</taxon>
        <taxon>Streptophyta</taxon>
        <taxon>Embryophyta</taxon>
        <taxon>Tracheophyta</taxon>
        <taxon>Spermatophyta</taxon>
        <taxon>Magnoliopsida</taxon>
        <taxon>eudicotyledons</taxon>
        <taxon>Gunneridae</taxon>
        <taxon>Pentapetalae</taxon>
        <taxon>rosids</taxon>
        <taxon>malvids</taxon>
        <taxon>Sapindales</taxon>
        <taxon>Anacardiaceae</taxon>
        <taxon>Pistacia</taxon>
    </lineage>
</organism>